<keyword evidence="21" id="KW-1185">Reference proteome</keyword>
<dbReference type="InterPro" id="IPR035914">
    <property type="entry name" value="Sperma_CUB_dom_sf"/>
</dbReference>
<dbReference type="InterPro" id="IPR000742">
    <property type="entry name" value="EGF"/>
</dbReference>
<keyword evidence="5 15" id="KW-0768">Sushi</keyword>
<comment type="subcellular location">
    <subcellularLocation>
        <location evidence="1">Secreted</location>
    </subcellularLocation>
</comment>
<evidence type="ECO:0000259" key="16">
    <source>
        <dbReference type="PROSITE" id="PS01180"/>
    </source>
</evidence>
<dbReference type="FunFam" id="2.40.10.10:FF:000068">
    <property type="entry name" value="transmembrane protease serine 2"/>
    <property type="match status" value="1"/>
</dbReference>
<dbReference type="PROSITE" id="PS01186">
    <property type="entry name" value="EGF_2"/>
    <property type="match status" value="1"/>
</dbReference>
<keyword evidence="7" id="KW-0677">Repeat</keyword>
<evidence type="ECO:0000256" key="6">
    <source>
        <dbReference type="ARBA" id="ARBA00022729"/>
    </source>
</evidence>
<dbReference type="InterPro" id="IPR001254">
    <property type="entry name" value="Trypsin_dom"/>
</dbReference>
<dbReference type="CDD" id="cd00033">
    <property type="entry name" value="CCP"/>
    <property type="match status" value="2"/>
</dbReference>
<evidence type="ECO:0000256" key="1">
    <source>
        <dbReference type="ARBA" id="ARBA00004613"/>
    </source>
</evidence>
<comment type="caution">
    <text evidence="14">Lacks conserved residue(s) required for the propagation of feature annotation.</text>
</comment>
<feature type="disulfide bond" evidence="14">
    <location>
        <begin position="243"/>
        <end position="252"/>
    </location>
</feature>
<dbReference type="SUPFAM" id="SSF57196">
    <property type="entry name" value="EGF/Laminin"/>
    <property type="match status" value="1"/>
</dbReference>
<evidence type="ECO:0000256" key="7">
    <source>
        <dbReference type="ARBA" id="ARBA00022737"/>
    </source>
</evidence>
<dbReference type="OMA" id="YCAECRG"/>
<evidence type="ECO:0000256" key="9">
    <source>
        <dbReference type="ARBA" id="ARBA00023180"/>
    </source>
</evidence>
<keyword evidence="3 14" id="KW-0245">EGF-like domain</keyword>
<dbReference type="GO" id="GO:0005576">
    <property type="term" value="C:extracellular region"/>
    <property type="evidence" value="ECO:0007669"/>
    <property type="project" value="UniProtKB-SubCell"/>
</dbReference>
<dbReference type="GeneTree" id="ENSGT00940000154234"/>
<name>H3AX42_LATCH</name>
<dbReference type="Gene3D" id="2.10.70.10">
    <property type="entry name" value="Complement Module, domain 1"/>
    <property type="match status" value="2"/>
</dbReference>
<dbReference type="GO" id="GO:0006508">
    <property type="term" value="P:proteolysis"/>
    <property type="evidence" value="ECO:0007669"/>
    <property type="project" value="InterPro"/>
</dbReference>
<dbReference type="EMBL" id="AFYH01125739">
    <property type="status" value="NOT_ANNOTATED_CDS"/>
    <property type="molecule type" value="Genomic_DNA"/>
</dbReference>
<dbReference type="InterPro" id="IPR035976">
    <property type="entry name" value="Sushi/SCR/CCP_sf"/>
</dbReference>
<dbReference type="InterPro" id="IPR043504">
    <property type="entry name" value="Peptidase_S1_PA_chymotrypsin"/>
</dbReference>
<dbReference type="PROSITE" id="PS50240">
    <property type="entry name" value="TRYPSIN_DOM"/>
    <property type="match status" value="1"/>
</dbReference>
<dbReference type="FunCoup" id="H3AX42">
    <property type="interactions" value="31"/>
</dbReference>
<dbReference type="CDD" id="cd00190">
    <property type="entry name" value="Tryp_SPc"/>
    <property type="match status" value="1"/>
</dbReference>
<evidence type="ECO:0000256" key="13">
    <source>
        <dbReference type="ARBA" id="ARBA00042985"/>
    </source>
</evidence>
<evidence type="ECO:0000259" key="19">
    <source>
        <dbReference type="PROSITE" id="PS50923"/>
    </source>
</evidence>
<dbReference type="Gene3D" id="2.60.120.290">
    <property type="entry name" value="Spermadhesin, CUB domain"/>
    <property type="match status" value="1"/>
</dbReference>
<dbReference type="HOGENOM" id="CLU_025988_0_0_1"/>
<dbReference type="PROSITE" id="PS01180">
    <property type="entry name" value="CUB"/>
    <property type="match status" value="1"/>
</dbReference>
<dbReference type="Pfam" id="PF00008">
    <property type="entry name" value="EGF"/>
    <property type="match status" value="1"/>
</dbReference>
<dbReference type="Ensembl" id="ENSLACT00000014313.1">
    <property type="protein sequence ID" value="ENSLACP00000014213.1"/>
    <property type="gene ID" value="ENSLACG00000012516.1"/>
</dbReference>
<evidence type="ECO:0000313" key="20">
    <source>
        <dbReference type="Ensembl" id="ENSLACP00000014213.1"/>
    </source>
</evidence>
<evidence type="ECO:0000256" key="12">
    <source>
        <dbReference type="ARBA" id="ARBA00041872"/>
    </source>
</evidence>
<evidence type="ECO:0000256" key="2">
    <source>
        <dbReference type="ARBA" id="ARBA00022525"/>
    </source>
</evidence>
<dbReference type="Bgee" id="ENSLACG00000012516">
    <property type="expression patterns" value="Expressed in pectoral fin and 5 other cell types or tissues"/>
</dbReference>
<dbReference type="InterPro" id="IPR000436">
    <property type="entry name" value="Sushi_SCR_CCP_dom"/>
</dbReference>
<dbReference type="Gene3D" id="2.40.10.10">
    <property type="entry name" value="Trypsin-like serine proteases"/>
    <property type="match status" value="1"/>
</dbReference>
<evidence type="ECO:0000256" key="3">
    <source>
        <dbReference type="ARBA" id="ARBA00022536"/>
    </source>
</evidence>
<dbReference type="InterPro" id="IPR001881">
    <property type="entry name" value="EGF-like_Ca-bd_dom"/>
</dbReference>
<dbReference type="EMBL" id="AFYH01125741">
    <property type="status" value="NOT_ANNOTATED_CDS"/>
    <property type="molecule type" value="Genomic_DNA"/>
</dbReference>
<evidence type="ECO:0000256" key="8">
    <source>
        <dbReference type="ARBA" id="ARBA00023157"/>
    </source>
</evidence>
<feature type="disulfide bond" evidence="15">
    <location>
        <begin position="296"/>
        <end position="323"/>
    </location>
</feature>
<dbReference type="Pfam" id="PF00431">
    <property type="entry name" value="CUB"/>
    <property type="match status" value="1"/>
</dbReference>
<dbReference type="GO" id="GO:0005509">
    <property type="term" value="F:calcium ion binding"/>
    <property type="evidence" value="ECO:0007669"/>
    <property type="project" value="InterPro"/>
</dbReference>
<accession>H3AX42</accession>
<gene>
    <name evidence="20" type="primary">PAMR1</name>
</gene>
<dbReference type="EMBL" id="AFYH01125740">
    <property type="status" value="NOT_ANNOTATED_CDS"/>
    <property type="molecule type" value="Genomic_DNA"/>
</dbReference>
<feature type="domain" description="CUB" evidence="16">
    <location>
        <begin position="109"/>
        <end position="217"/>
    </location>
</feature>
<evidence type="ECO:0000256" key="11">
    <source>
        <dbReference type="ARBA" id="ARBA00040464"/>
    </source>
</evidence>
<keyword evidence="9" id="KW-0325">Glycoprotein</keyword>
<evidence type="ECO:0000259" key="18">
    <source>
        <dbReference type="PROSITE" id="PS50240"/>
    </source>
</evidence>
<dbReference type="CDD" id="cd00054">
    <property type="entry name" value="EGF_CA"/>
    <property type="match status" value="1"/>
</dbReference>
<proteinExistence type="predicted"/>
<dbReference type="InParanoid" id="H3AX42"/>
<dbReference type="PANTHER" id="PTHR24254">
    <property type="entry name" value="PROTHROMBIN"/>
    <property type="match status" value="1"/>
</dbReference>
<keyword evidence="4" id="KW-0721">Serine protease homolog</keyword>
<dbReference type="SUPFAM" id="SSF50494">
    <property type="entry name" value="Trypsin-like serine proteases"/>
    <property type="match status" value="1"/>
</dbReference>
<feature type="domain" description="EGF-like" evidence="17">
    <location>
        <begin position="216"/>
        <end position="253"/>
    </location>
</feature>
<feature type="domain" description="Sushi" evidence="19">
    <location>
        <begin position="259"/>
        <end position="325"/>
    </location>
</feature>
<feature type="domain" description="Peptidase S1" evidence="18">
    <location>
        <begin position="426"/>
        <end position="700"/>
    </location>
</feature>
<comment type="function">
    <text evidence="10">May play a role in regeneration of skeletal muscle.</text>
</comment>
<evidence type="ECO:0000313" key="21">
    <source>
        <dbReference type="Proteomes" id="UP000008672"/>
    </source>
</evidence>
<dbReference type="SMART" id="SM00032">
    <property type="entry name" value="CCP"/>
    <property type="match status" value="2"/>
</dbReference>
<dbReference type="EMBL" id="AFYH01125742">
    <property type="status" value="NOT_ANNOTATED_CDS"/>
    <property type="molecule type" value="Genomic_DNA"/>
</dbReference>
<keyword evidence="2" id="KW-0964">Secreted</keyword>
<keyword evidence="6" id="KW-0732">Signal</keyword>
<dbReference type="InterPro" id="IPR009003">
    <property type="entry name" value="Peptidase_S1_PA"/>
</dbReference>
<dbReference type="FunFam" id="2.10.25.10:FF:000066">
    <property type="entry name" value="FAT atypical cadherin 4"/>
    <property type="match status" value="1"/>
</dbReference>
<dbReference type="Gene3D" id="2.10.25.10">
    <property type="entry name" value="Laminin"/>
    <property type="match status" value="1"/>
</dbReference>
<dbReference type="InterPro" id="IPR051659">
    <property type="entry name" value="Serine_Protease_S1-Domain"/>
</dbReference>
<dbReference type="SMART" id="SM00042">
    <property type="entry name" value="CUB"/>
    <property type="match status" value="1"/>
</dbReference>
<dbReference type="SMART" id="SM00179">
    <property type="entry name" value="EGF_CA"/>
    <property type="match status" value="1"/>
</dbReference>
<dbReference type="PROSITE" id="PS50026">
    <property type="entry name" value="EGF_3"/>
    <property type="match status" value="1"/>
</dbReference>
<dbReference type="SUPFAM" id="SSF49854">
    <property type="entry name" value="Spermadhesin, CUB domain"/>
    <property type="match status" value="1"/>
</dbReference>
<keyword evidence="8 14" id="KW-1015">Disulfide bond</keyword>
<dbReference type="eggNOG" id="KOG3627">
    <property type="taxonomic scope" value="Eukaryota"/>
</dbReference>
<evidence type="ECO:0000256" key="4">
    <source>
        <dbReference type="ARBA" id="ARBA00022542"/>
    </source>
</evidence>
<evidence type="ECO:0000256" key="15">
    <source>
        <dbReference type="PROSITE-ProRule" id="PRU00302"/>
    </source>
</evidence>
<reference evidence="21" key="1">
    <citation type="submission" date="2011-08" db="EMBL/GenBank/DDBJ databases">
        <title>The draft genome of Latimeria chalumnae.</title>
        <authorList>
            <person name="Di Palma F."/>
            <person name="Alfoldi J."/>
            <person name="Johnson J."/>
            <person name="Berlin A."/>
            <person name="Gnerre S."/>
            <person name="Jaffe D."/>
            <person name="MacCallum I."/>
            <person name="Young S."/>
            <person name="Walker B.J."/>
            <person name="Lander E."/>
            <person name="Lindblad-Toh K."/>
        </authorList>
    </citation>
    <scope>NUCLEOTIDE SEQUENCE [LARGE SCALE GENOMIC DNA]</scope>
    <source>
        <strain evidence="21">Wild caught</strain>
    </source>
</reference>
<dbReference type="Proteomes" id="UP000008672">
    <property type="component" value="Unassembled WGS sequence"/>
</dbReference>
<dbReference type="CDD" id="cd00041">
    <property type="entry name" value="CUB"/>
    <property type="match status" value="1"/>
</dbReference>
<dbReference type="SUPFAM" id="SSF57535">
    <property type="entry name" value="Complement control module/SCR domain"/>
    <property type="match status" value="1"/>
</dbReference>
<dbReference type="Pfam" id="PF00084">
    <property type="entry name" value="Sushi"/>
    <property type="match status" value="2"/>
</dbReference>
<dbReference type="PROSITE" id="PS50923">
    <property type="entry name" value="SUSHI"/>
    <property type="match status" value="2"/>
</dbReference>
<evidence type="ECO:0000256" key="5">
    <source>
        <dbReference type="ARBA" id="ARBA00022659"/>
    </source>
</evidence>
<sequence length="700" mass="78540">AFFLLEYSVVNENCPGAEWNIMCRGCCEYDQIECVCPGKNERIGYSIPCCRNEDNECDPCLIHPGCSIFDNCKTCNNGSWGAILDDFYIKGTYCAECRGGWSGGDCLKCGGVINATKGHFFLESYPLSAHCEWTLYVTPTFTVELRFPMLSLEFDYMCQYDYLEIRDGDNVDSRLIARLCGNERPAPIRSSGSSFHILFVSDGSKNFDGFYATFEEVTACSSSPCFHDGTCILDGVDSFKCACLAGYTGKHCENIAEDKSCKDPGVPLHGYCQLVPATPLLKEKSMATGTILRFFCNNSYVLSGSKQRSCKPDGEWTGKQPVCVKACKEPKTPELVRKKVLPMQQQARETPVHRLYSSTYNKYKFDIHPTKKPAKVLKELPPGYYHIYTQLEYDCISPLYRRIGSSKRTCLKTAKWSGRAPACIPICGKLDNFSLQRLLEMKWPWLAAIYRKINGEKNESFRKGAWFLSCSGAVLNERTVTVAAHCVTDLGKTTVLKAAEIRVVLGKYYRDDQHDEKSLQVLQVSAIIIHPNYDPVLLDSDIAIIKLLDKAKINDHVQPICLPAVDSLDVFTGDSWGFITGWKILMDEKDSSYKNDTVRVGTIQSIDSVQCEQQYEENGILVSVTENMFCAKKYPQGFSNICPAETGGIVMLPSTGKPELATWHLIGLVSWGYDRTCDQGLYTAYTKVIPFKTWIEKNMK</sequence>
<dbReference type="SMART" id="SM00181">
    <property type="entry name" value="EGF"/>
    <property type="match status" value="2"/>
</dbReference>
<organism evidence="20 21">
    <name type="scientific">Latimeria chalumnae</name>
    <name type="common">Coelacanth</name>
    <dbReference type="NCBI Taxonomy" id="7897"/>
    <lineage>
        <taxon>Eukaryota</taxon>
        <taxon>Metazoa</taxon>
        <taxon>Chordata</taxon>
        <taxon>Craniata</taxon>
        <taxon>Vertebrata</taxon>
        <taxon>Euteleostomi</taxon>
        <taxon>Coelacanthiformes</taxon>
        <taxon>Coelacanthidae</taxon>
        <taxon>Latimeria</taxon>
    </lineage>
</organism>
<dbReference type="PROSITE" id="PS00022">
    <property type="entry name" value="EGF_1"/>
    <property type="match status" value="1"/>
</dbReference>
<dbReference type="Pfam" id="PF00089">
    <property type="entry name" value="Trypsin"/>
    <property type="match status" value="1"/>
</dbReference>
<dbReference type="FunFam" id="2.60.120.290:FF:000005">
    <property type="entry name" value="Procollagen C-endopeptidase enhancer 1"/>
    <property type="match status" value="1"/>
</dbReference>
<evidence type="ECO:0000256" key="14">
    <source>
        <dbReference type="PROSITE-ProRule" id="PRU00076"/>
    </source>
</evidence>
<dbReference type="PANTHER" id="PTHR24254:SF9">
    <property type="entry name" value="INACTIVE SERINE PROTEASE PAMR1"/>
    <property type="match status" value="1"/>
</dbReference>
<dbReference type="InterPro" id="IPR000859">
    <property type="entry name" value="CUB_dom"/>
</dbReference>
<dbReference type="GO" id="GO:0004252">
    <property type="term" value="F:serine-type endopeptidase activity"/>
    <property type="evidence" value="ECO:0007669"/>
    <property type="project" value="InterPro"/>
</dbReference>
<dbReference type="SMART" id="SM00020">
    <property type="entry name" value="Tryp_SPc"/>
    <property type="match status" value="1"/>
</dbReference>
<dbReference type="EMBL" id="AFYH01125743">
    <property type="status" value="NOT_ANNOTATED_CDS"/>
    <property type="molecule type" value="Genomic_DNA"/>
</dbReference>
<dbReference type="STRING" id="7897.ENSLACP00000014213"/>
<dbReference type="AlphaFoldDB" id="H3AX42"/>
<feature type="domain" description="Sushi" evidence="19">
    <location>
        <begin position="368"/>
        <end position="425"/>
    </location>
</feature>
<evidence type="ECO:0000259" key="17">
    <source>
        <dbReference type="PROSITE" id="PS50026"/>
    </source>
</evidence>
<protein>
    <recommendedName>
        <fullName evidence="11">Inactive serine protease PAMR1</fullName>
    </recommendedName>
    <alternativeName>
        <fullName evidence="13">Peptidase domain-containing protein associated with muscle regeneration 1</fullName>
    </alternativeName>
    <alternativeName>
        <fullName evidence="12">Regeneration-associated muscle protease homolog</fullName>
    </alternativeName>
</protein>
<reference evidence="20" key="2">
    <citation type="submission" date="2025-08" db="UniProtKB">
        <authorList>
            <consortium name="Ensembl"/>
        </authorList>
    </citation>
    <scope>IDENTIFICATION</scope>
</reference>
<reference evidence="20" key="3">
    <citation type="submission" date="2025-09" db="UniProtKB">
        <authorList>
            <consortium name="Ensembl"/>
        </authorList>
    </citation>
    <scope>IDENTIFICATION</scope>
</reference>
<evidence type="ECO:0000256" key="10">
    <source>
        <dbReference type="ARBA" id="ARBA00037622"/>
    </source>
</evidence>